<evidence type="ECO:0000256" key="8">
    <source>
        <dbReference type="ARBA" id="ARBA00035895"/>
    </source>
</evidence>
<comment type="function">
    <text evidence="13">Scramblase that mediates the translocation of glucosaminylphosphatidylinositol (alpha-D-GlcN-(1-6)-(1,2-diacyl-sn-glycero-3-phospho)-1D-myo-inositol, GlcN-PI) across the endoplasmic reticulum (ER) membrane, from the cytosolic leaflet to the luminal leaflet of the ER membrane, where it participates in the biosynthesis of glycosylphosphatidylinositol (GPI). GPI is a lipid glycoconjugate involved in post-translational modification of proteins. Can also translocate 1,2-diacyl-sn-glycero-3-phospho-(1D-myo-inositol) (phosphatidylinositol or PI), as well as several other phospholipids (1,2-diacyl-sn-glycero-3-phosphocholine, 1,2-diacyl-sn-glycero-3-phosphoethanolamine), and N-acetylglucosaminylphosphatidylinositol (GlcNAc-PI) in vitro.</text>
</comment>
<comment type="subcellular location">
    <subcellularLocation>
        <location evidence="1">Membrane</location>
        <topology evidence="1">Multi-pass membrane protein</topology>
    </subcellularLocation>
</comment>
<evidence type="ECO:0000256" key="4">
    <source>
        <dbReference type="ARBA" id="ARBA00022989"/>
    </source>
</evidence>
<comment type="similarity">
    <text evidence="2">Belongs to the CLPTM1 family.</text>
</comment>
<feature type="transmembrane region" description="Helical" evidence="15">
    <location>
        <begin position="285"/>
        <end position="306"/>
    </location>
</feature>
<comment type="catalytic activity">
    <reaction evidence="9">
        <text>6-(alpha-D-glucosaminyl)-(1-octadecanoyl,2-(9Z)-octadecenoyl-sn-glycero-3-phospho)-1D-myo-inositol(in) = 6-(alpha-D-glucosaminyl)-(1-octadecanoyl,2-(9Z)-octadecenoyl-sn-glycero-3-phospho)-1D-myo-inositol(out)</text>
        <dbReference type="Rhea" id="RHEA:71495"/>
        <dbReference type="ChEBI" id="CHEBI:190691"/>
    </reaction>
</comment>
<keyword evidence="3 15" id="KW-0812">Transmembrane</keyword>
<evidence type="ECO:0000256" key="7">
    <source>
        <dbReference type="ARBA" id="ARBA00024631"/>
    </source>
</evidence>
<evidence type="ECO:0000256" key="11">
    <source>
        <dbReference type="ARBA" id="ARBA00042320"/>
    </source>
</evidence>
<evidence type="ECO:0000256" key="1">
    <source>
        <dbReference type="ARBA" id="ARBA00004141"/>
    </source>
</evidence>
<sequence length="536" mass="61852">MYFPSLTTILLGLGIAYVGHSVWTMFDLFYPTPCDPAVSSCIKPFLARNPKLELSMFTSPRGKGATSSSMDLVWKFDNFTVGAKEQRNFNISLPKKTRNNGTFFVHIFLYPQGESPFGNSRSVYQFSPLTQYSIPEAESFNLLGDKNKTVRPHQFNFLSSGHSPDVPITHWKSKLAVNVMEDTLLLDRYSVPGDLYRLIRWVRKVKEGDYLPLLYIDELGQRLKDLKPVSKESRQMTLEVTYSPISVGRLRLYSNLQQSIQHLHTMGFTEKDTDELVGIFADTNFYFLAATVAVSMLHLLFDFLAFKNDISFWRNKDTMEGLSTRAVVWRCVSQIIIFLYLMDEQTSLLVLIPTGIGTLIEVWKVKKAFKVIITWNGRKPSFQLGAVSKKEQETAEFDSKAMQYLSYVLYPLCVAGAVYSLLYTPHKSWYSWVVRNLVNGVYAFGFLFMLPQLFVNYKLKSVAHLPWRAFMYKAFNTFIDDIFAFIITMPTAHRMACFRDDVVFGVYLYQRWLYPVDKTRVNEYGQSFTEDEKKTN</sequence>
<feature type="transmembrane region" description="Helical" evidence="15">
    <location>
        <begin position="327"/>
        <end position="342"/>
    </location>
</feature>
<dbReference type="EMBL" id="GG666667">
    <property type="protein sequence ID" value="EEN44748.1"/>
    <property type="molecule type" value="Genomic_DNA"/>
</dbReference>
<organism>
    <name type="scientific">Branchiostoma floridae</name>
    <name type="common">Florida lancelet</name>
    <name type="synonym">Amphioxus</name>
    <dbReference type="NCBI Taxonomy" id="7739"/>
    <lineage>
        <taxon>Eukaryota</taxon>
        <taxon>Metazoa</taxon>
        <taxon>Chordata</taxon>
        <taxon>Cephalochordata</taxon>
        <taxon>Leptocardii</taxon>
        <taxon>Amphioxiformes</taxon>
        <taxon>Branchiostomatidae</taxon>
        <taxon>Branchiostoma</taxon>
    </lineage>
</organism>
<feature type="transmembrane region" description="Helical" evidence="15">
    <location>
        <begin position="429"/>
        <end position="450"/>
    </location>
</feature>
<protein>
    <recommendedName>
        <fullName evidence="10">Lipid scramblase CLPTM1L</fullName>
    </recommendedName>
    <alternativeName>
        <fullName evidence="12">Cisplatin resistance-related protein 9</fullName>
    </alternativeName>
    <alternativeName>
        <fullName evidence="11">Cleft lip and palate transmembrane protein 1-like protein</fullName>
    </alternativeName>
</protein>
<comment type="catalytic activity">
    <reaction evidence="8">
        <text>a 1,2-diacyl-sn-glycero-3-phospho-(1D-myo-inositol)(in) = a 1,2-diacyl-sn-glycero-3-phospho-(1D-myo-inositol)(out)</text>
        <dbReference type="Rhea" id="RHEA:38691"/>
        <dbReference type="ChEBI" id="CHEBI:57880"/>
    </reaction>
</comment>
<dbReference type="InParanoid" id="C3ZRU8"/>
<gene>
    <name evidence="16" type="ORF">BRAFLDRAFT_238322</name>
</gene>
<dbReference type="PANTHER" id="PTHR21347:SF0">
    <property type="entry name" value="LIPID SCRAMBLASE CLPTM1L"/>
    <property type="match status" value="1"/>
</dbReference>
<evidence type="ECO:0000256" key="5">
    <source>
        <dbReference type="ARBA" id="ARBA00023136"/>
    </source>
</evidence>
<evidence type="ECO:0000313" key="16">
    <source>
        <dbReference type="EMBL" id="EEN44748.1"/>
    </source>
</evidence>
<feature type="transmembrane region" description="Helical" evidence="15">
    <location>
        <begin position="404"/>
        <end position="423"/>
    </location>
</feature>
<name>C3ZRU8_BRAFL</name>
<reference evidence="16" key="1">
    <citation type="journal article" date="2008" name="Nature">
        <title>The amphioxus genome and the evolution of the chordate karyotype.</title>
        <authorList>
            <consortium name="US DOE Joint Genome Institute (JGI-PGF)"/>
            <person name="Putnam N.H."/>
            <person name="Butts T."/>
            <person name="Ferrier D.E.K."/>
            <person name="Furlong R.F."/>
            <person name="Hellsten U."/>
            <person name="Kawashima T."/>
            <person name="Robinson-Rechavi M."/>
            <person name="Shoguchi E."/>
            <person name="Terry A."/>
            <person name="Yu J.-K."/>
            <person name="Benito-Gutierrez E.L."/>
            <person name="Dubchak I."/>
            <person name="Garcia-Fernandez J."/>
            <person name="Gibson-Brown J.J."/>
            <person name="Grigoriev I.V."/>
            <person name="Horton A.C."/>
            <person name="de Jong P.J."/>
            <person name="Jurka J."/>
            <person name="Kapitonov V.V."/>
            <person name="Kohara Y."/>
            <person name="Kuroki Y."/>
            <person name="Lindquist E."/>
            <person name="Lucas S."/>
            <person name="Osoegawa K."/>
            <person name="Pennacchio L.A."/>
            <person name="Salamov A.A."/>
            <person name="Satou Y."/>
            <person name="Sauka-Spengler T."/>
            <person name="Schmutz J."/>
            <person name="Shin-I T."/>
            <person name="Toyoda A."/>
            <person name="Bronner-Fraser M."/>
            <person name="Fujiyama A."/>
            <person name="Holland L.Z."/>
            <person name="Holland P.W.H."/>
            <person name="Satoh N."/>
            <person name="Rokhsar D.S."/>
        </authorList>
    </citation>
    <scope>NUCLEOTIDE SEQUENCE [LARGE SCALE GENOMIC DNA]</scope>
    <source>
        <strain evidence="16">S238N-H82</strain>
        <tissue evidence="16">Testes</tissue>
    </source>
</reference>
<dbReference type="GO" id="GO:0016020">
    <property type="term" value="C:membrane"/>
    <property type="evidence" value="ECO:0007669"/>
    <property type="project" value="UniProtKB-SubCell"/>
</dbReference>
<dbReference type="PANTHER" id="PTHR21347">
    <property type="entry name" value="CLEFT LIP AND PALATE ASSOCIATED TRANSMEMBRANE PROTEIN-RELATED"/>
    <property type="match status" value="1"/>
</dbReference>
<proteinExistence type="inferred from homology"/>
<comment type="catalytic activity">
    <reaction evidence="6">
        <text>a 1,2-diacyl-sn-glycero-3-phosphoethanolamine(in) = a 1,2-diacyl-sn-glycero-3-phosphoethanolamine(out)</text>
        <dbReference type="Rhea" id="RHEA:38895"/>
        <dbReference type="ChEBI" id="CHEBI:64612"/>
    </reaction>
</comment>
<dbReference type="InterPro" id="IPR008429">
    <property type="entry name" value="CLPTM1"/>
</dbReference>
<evidence type="ECO:0000256" key="2">
    <source>
        <dbReference type="ARBA" id="ARBA00009310"/>
    </source>
</evidence>
<evidence type="ECO:0000256" key="9">
    <source>
        <dbReference type="ARBA" id="ARBA00036810"/>
    </source>
</evidence>
<dbReference type="FunCoup" id="C3ZRU8">
    <property type="interactions" value="618"/>
</dbReference>
<dbReference type="STRING" id="7739.C3ZRU8"/>
<keyword evidence="4 15" id="KW-1133">Transmembrane helix</keyword>
<accession>C3ZRU8</accession>
<dbReference type="eggNOG" id="KOG2489">
    <property type="taxonomic scope" value="Eukaryota"/>
</dbReference>
<evidence type="ECO:0000256" key="3">
    <source>
        <dbReference type="ARBA" id="ARBA00022692"/>
    </source>
</evidence>
<comment type="catalytic activity">
    <reaction evidence="14">
        <text>a 6-(alpha-D-glucosaminyl)-1-(1,2-diacyl-sn-glycero-3-phospho)-1D-myo-inositol(in) = a 6-(alpha-D-glucosaminyl)-1-(1,2-diacyl-sn-glycero-3-phospho)-1D-myo-inositol(out)</text>
        <dbReference type="Rhea" id="RHEA:71491"/>
        <dbReference type="ChEBI" id="CHEBI:57997"/>
    </reaction>
</comment>
<comment type="catalytic activity">
    <reaction evidence="7">
        <text>a 1,2-diacyl-sn-glycero-3-phosphocholine(in) = a 1,2-diacyl-sn-glycero-3-phosphocholine(out)</text>
        <dbReference type="Rhea" id="RHEA:38571"/>
        <dbReference type="ChEBI" id="CHEBI:57643"/>
    </reaction>
</comment>
<evidence type="ECO:0000256" key="15">
    <source>
        <dbReference type="SAM" id="Phobius"/>
    </source>
</evidence>
<dbReference type="AlphaFoldDB" id="C3ZRU8"/>
<evidence type="ECO:0000256" key="10">
    <source>
        <dbReference type="ARBA" id="ARBA00040905"/>
    </source>
</evidence>
<keyword evidence="5 15" id="KW-0472">Membrane</keyword>
<evidence type="ECO:0000256" key="13">
    <source>
        <dbReference type="ARBA" id="ARBA00045827"/>
    </source>
</evidence>
<evidence type="ECO:0000256" key="14">
    <source>
        <dbReference type="ARBA" id="ARBA00093208"/>
    </source>
</evidence>
<evidence type="ECO:0000256" key="6">
    <source>
        <dbReference type="ARBA" id="ARBA00024615"/>
    </source>
</evidence>
<evidence type="ECO:0000256" key="12">
    <source>
        <dbReference type="ARBA" id="ARBA00043155"/>
    </source>
</evidence>
<dbReference type="Pfam" id="PF05602">
    <property type="entry name" value="CLPTM1"/>
    <property type="match status" value="1"/>
</dbReference>